<reference evidence="4 5" key="1">
    <citation type="submission" date="2020-08" db="EMBL/GenBank/DDBJ databases">
        <authorList>
            <person name="Liu C."/>
            <person name="Sun Q."/>
        </authorList>
    </citation>
    <scope>NUCLEOTIDE SEQUENCE [LARGE SCALE GENOMIC DNA]</scope>
    <source>
        <strain evidence="4 5">N22</strain>
    </source>
</reference>
<feature type="compositionally biased region" description="Low complexity" evidence="1">
    <location>
        <begin position="129"/>
        <end position="155"/>
    </location>
</feature>
<evidence type="ECO:0000256" key="2">
    <source>
        <dbReference type="SAM" id="Phobius"/>
    </source>
</evidence>
<dbReference type="Gene3D" id="2.170.130.30">
    <property type="match status" value="1"/>
</dbReference>
<dbReference type="Pfam" id="PF14478">
    <property type="entry name" value="DUF4430"/>
    <property type="match status" value="1"/>
</dbReference>
<comment type="caution">
    <text evidence="4">The sequence shown here is derived from an EMBL/GenBank/DDBJ whole genome shotgun (WGS) entry which is preliminary data.</text>
</comment>
<feature type="compositionally biased region" description="Basic and acidic residues" evidence="1">
    <location>
        <begin position="1"/>
        <end position="11"/>
    </location>
</feature>
<keyword evidence="2" id="KW-1133">Transmembrane helix</keyword>
<evidence type="ECO:0000256" key="1">
    <source>
        <dbReference type="SAM" id="MobiDB-lite"/>
    </source>
</evidence>
<name>A0A842JGN7_9ACTN</name>
<feature type="transmembrane region" description="Helical" evidence="2">
    <location>
        <begin position="57"/>
        <end position="78"/>
    </location>
</feature>
<organism evidence="4 5">
    <name type="scientific">Gordonibacter massiliensis</name>
    <name type="common">ex Traore et al. 2017</name>
    <dbReference type="NCBI Taxonomy" id="1841863"/>
    <lineage>
        <taxon>Bacteria</taxon>
        <taxon>Bacillati</taxon>
        <taxon>Actinomycetota</taxon>
        <taxon>Coriobacteriia</taxon>
        <taxon>Eggerthellales</taxon>
        <taxon>Eggerthellaceae</taxon>
        <taxon>Gordonibacter</taxon>
    </lineage>
</organism>
<feature type="domain" description="Transcobalamin-like C-terminal" evidence="3">
    <location>
        <begin position="194"/>
        <end position="265"/>
    </location>
</feature>
<feature type="region of interest" description="Disordered" evidence="1">
    <location>
        <begin position="1"/>
        <end position="50"/>
    </location>
</feature>
<evidence type="ECO:0000313" key="5">
    <source>
        <dbReference type="Proteomes" id="UP000587396"/>
    </source>
</evidence>
<accession>A0A842JGN7</accession>
<evidence type="ECO:0000259" key="3">
    <source>
        <dbReference type="Pfam" id="PF14478"/>
    </source>
</evidence>
<keyword evidence="2" id="KW-0812">Transmembrane</keyword>
<dbReference type="InterPro" id="IPR027954">
    <property type="entry name" value="Transcobalamin-like_C"/>
</dbReference>
<dbReference type="Proteomes" id="UP000587396">
    <property type="component" value="Unassembled WGS sequence"/>
</dbReference>
<evidence type="ECO:0000313" key="4">
    <source>
        <dbReference type="EMBL" id="MBC2888975.1"/>
    </source>
</evidence>
<dbReference type="EMBL" id="JACMSE010000003">
    <property type="protein sequence ID" value="MBC2888975.1"/>
    <property type="molecule type" value="Genomic_DNA"/>
</dbReference>
<keyword evidence="2" id="KW-0472">Membrane</keyword>
<dbReference type="RefSeq" id="WP_185904871.1">
    <property type="nucleotide sequence ID" value="NZ_JACMSE010000003.1"/>
</dbReference>
<keyword evidence="5" id="KW-1185">Reference proteome</keyword>
<feature type="compositionally biased region" description="Low complexity" evidence="1">
    <location>
        <begin position="19"/>
        <end position="41"/>
    </location>
</feature>
<dbReference type="AlphaFoldDB" id="A0A842JGN7"/>
<protein>
    <submittedName>
        <fullName evidence="4">DUF4430 domain-containing protein</fullName>
    </submittedName>
</protein>
<feature type="region of interest" description="Disordered" evidence="1">
    <location>
        <begin position="100"/>
        <end position="167"/>
    </location>
</feature>
<gene>
    <name evidence="4" type="ORF">H7313_06385</name>
</gene>
<proteinExistence type="predicted"/>
<sequence>MAEEPKIDERIAPAPIRTDAAAEPAAGSGEGSDAPAGASPDASRRAGRGPLSAAQKAGVGIVATLFVALIAVSAYFVAAPATGASGSADLLATTRDAQSADAPAAFGEDASPEVGEQVEAASGEEGVSDEASAPSDAPSAGAPAVSGSPATSSSDAGDRPSSDNPATVTVSVTVDSSAVGGSVSGGTTATFAQGATAYDALMACGLSVNASDSQYGVYVSAIGGLAEKEHGGKSGWVYTVNGADPGMSCSRCVLQNGDVVAWFYTLG</sequence>